<reference evidence="2 3" key="1">
    <citation type="submission" date="2016-10" db="EMBL/GenBank/DDBJ databases">
        <authorList>
            <person name="de Groot N.N."/>
        </authorList>
    </citation>
    <scope>NUCLEOTIDE SEQUENCE [LARGE SCALE GENOMIC DNA]</scope>
    <source>
        <strain evidence="2 3">CGMCC 1.6502</strain>
    </source>
</reference>
<sequence length="141" mass="15697">MRFLRNLVIIIVILAGVGYGVYHVAAGFVADRMVEKLEQELDLSGQAGDMEQVAKNSPELQEFLADVPQIDQSTLPFKTKEGAVKNLIKKFSMSEIQEMNESVNSGISPEEQAALLEKVEDKLTKEELDAVKVVIYNELNK</sequence>
<evidence type="ECO:0000313" key="2">
    <source>
        <dbReference type="EMBL" id="SDK29070.1"/>
    </source>
</evidence>
<feature type="transmembrane region" description="Helical" evidence="1">
    <location>
        <begin position="7"/>
        <end position="30"/>
    </location>
</feature>
<proteinExistence type="predicted"/>
<dbReference type="EMBL" id="FNFL01000004">
    <property type="protein sequence ID" value="SDK29070.1"/>
    <property type="molecule type" value="Genomic_DNA"/>
</dbReference>
<keyword evidence="1" id="KW-0812">Transmembrane</keyword>
<evidence type="ECO:0000313" key="3">
    <source>
        <dbReference type="Proteomes" id="UP000198694"/>
    </source>
</evidence>
<name>A0A1G9AR50_9BACI</name>
<accession>A0A1G9AR50</accession>
<evidence type="ECO:0008006" key="4">
    <source>
        <dbReference type="Google" id="ProtNLM"/>
    </source>
</evidence>
<keyword evidence="1" id="KW-0472">Membrane</keyword>
<dbReference type="AlphaFoldDB" id="A0A1G9AR50"/>
<protein>
    <recommendedName>
        <fullName evidence="4">Phenylalanyl-tRNA synthetase subunit beta</fullName>
    </recommendedName>
</protein>
<keyword evidence="1" id="KW-1133">Transmembrane helix</keyword>
<gene>
    <name evidence="2" type="ORF">SAMN05216243_2641</name>
</gene>
<dbReference type="OrthoDB" id="2427603at2"/>
<dbReference type="Proteomes" id="UP000198694">
    <property type="component" value="Unassembled WGS sequence"/>
</dbReference>
<organism evidence="2 3">
    <name type="scientific">Sediminibacillus albus</name>
    <dbReference type="NCBI Taxonomy" id="407036"/>
    <lineage>
        <taxon>Bacteria</taxon>
        <taxon>Bacillati</taxon>
        <taxon>Bacillota</taxon>
        <taxon>Bacilli</taxon>
        <taxon>Bacillales</taxon>
        <taxon>Bacillaceae</taxon>
        <taxon>Sediminibacillus</taxon>
    </lineage>
</organism>
<evidence type="ECO:0000256" key="1">
    <source>
        <dbReference type="SAM" id="Phobius"/>
    </source>
</evidence>
<keyword evidence="3" id="KW-1185">Reference proteome</keyword>
<dbReference type="RefSeq" id="WP_093215025.1">
    <property type="nucleotide sequence ID" value="NZ_FNFL01000004.1"/>
</dbReference>